<name>A0A6M6E5J9_PRIMG</name>
<evidence type="ECO:0000313" key="2">
    <source>
        <dbReference type="Proteomes" id="UP000501076"/>
    </source>
</evidence>
<reference evidence="1 2" key="1">
    <citation type="submission" date="2019-10" db="EMBL/GenBank/DDBJ databases">
        <title>Complete genome sequences for adaption low water activity.</title>
        <authorList>
            <person name="Zhao L."/>
            <person name="Zhong J."/>
        </authorList>
    </citation>
    <scope>NUCLEOTIDE SEQUENCE [LARGE SCALE GENOMIC DNA]</scope>
    <source>
        <strain evidence="1 2">FDU301</strain>
        <plasmid evidence="2">pfdu301a</plasmid>
    </source>
</reference>
<evidence type="ECO:0000313" key="1">
    <source>
        <dbReference type="EMBL" id="QJX80794.1"/>
    </source>
</evidence>
<accession>A0A6M6E5J9</accession>
<dbReference type="RefSeq" id="WP_171778793.1">
    <property type="nucleotide sequence ID" value="NZ_CP045273.1"/>
</dbReference>
<organism evidence="1 2">
    <name type="scientific">Priestia megaterium</name>
    <name type="common">Bacillus megaterium</name>
    <dbReference type="NCBI Taxonomy" id="1404"/>
    <lineage>
        <taxon>Bacteria</taxon>
        <taxon>Bacillati</taxon>
        <taxon>Bacillota</taxon>
        <taxon>Bacilli</taxon>
        <taxon>Bacillales</taxon>
        <taxon>Bacillaceae</taxon>
        <taxon>Priestia</taxon>
    </lineage>
</organism>
<dbReference type="AlphaFoldDB" id="A0A6M6E5J9"/>
<dbReference type="EMBL" id="CP045273">
    <property type="protein sequence ID" value="QJX80794.1"/>
    <property type="molecule type" value="Genomic_DNA"/>
</dbReference>
<geneLocation type="plasmid" evidence="2">
    <name>pfdu301a</name>
</geneLocation>
<gene>
    <name evidence="1" type="ORF">FDZ14_32405</name>
</gene>
<dbReference type="Proteomes" id="UP000501076">
    <property type="component" value="Plasmid pFDU301A"/>
</dbReference>
<protein>
    <submittedName>
        <fullName evidence="1">Uncharacterized protein</fullName>
    </submittedName>
</protein>
<sequence length="126" mass="14842">MDTLYLPLHIWNKIKQLAKDKKGFKRAIERFDGIAKYKNRIFMVNDKPVKVEDYVLIDSNPEGILELYSAFNYYHDLQKLASEFHNNLVCVSFEGQAHCLQAIVYKKDVWDLTSEEMHMHIFEAVS</sequence>
<proteinExistence type="predicted"/>
<keyword evidence="1" id="KW-0614">Plasmid</keyword>